<evidence type="ECO:0000256" key="1">
    <source>
        <dbReference type="SAM" id="MobiDB-lite"/>
    </source>
</evidence>
<protein>
    <submittedName>
        <fullName evidence="2">Uncharacterized protein</fullName>
    </submittedName>
</protein>
<dbReference type="RefSeq" id="WP_109460834.1">
    <property type="nucleotide sequence ID" value="NZ_QFBC01000014.1"/>
</dbReference>
<comment type="caution">
    <text evidence="2">The sequence shown here is derived from an EMBL/GenBank/DDBJ whole genome shotgun (WGS) entry which is preliminary data.</text>
</comment>
<accession>A0A2U2DK27</accession>
<reference evidence="2 3" key="1">
    <citation type="submission" date="2018-05" db="EMBL/GenBank/DDBJ databases">
        <title>The draft genome of strain NS-104.</title>
        <authorList>
            <person name="Hang P."/>
            <person name="Jiang J."/>
        </authorList>
    </citation>
    <scope>NUCLEOTIDE SEQUENCE [LARGE SCALE GENOMIC DNA]</scope>
    <source>
        <strain evidence="2 3">NS-104</strain>
    </source>
</reference>
<gene>
    <name evidence="2" type="ORF">DEM27_24280</name>
</gene>
<evidence type="ECO:0000313" key="2">
    <source>
        <dbReference type="EMBL" id="PWE53666.1"/>
    </source>
</evidence>
<feature type="region of interest" description="Disordered" evidence="1">
    <location>
        <begin position="72"/>
        <end position="99"/>
    </location>
</feature>
<evidence type="ECO:0000313" key="3">
    <source>
        <dbReference type="Proteomes" id="UP000245252"/>
    </source>
</evidence>
<feature type="compositionally biased region" description="Polar residues" evidence="1">
    <location>
        <begin position="84"/>
        <end position="99"/>
    </location>
</feature>
<dbReference type="EMBL" id="QFBC01000014">
    <property type="protein sequence ID" value="PWE53666.1"/>
    <property type="molecule type" value="Genomic_DNA"/>
</dbReference>
<sequence length="131" mass="14703">MTTTDIENLKGALRMRLRRDFVEVSSARDTSRKAHLEVFESKRGGRALGVEFGHLDRINFWVVRLGMPRDLPPTIERVDKEPNGSRSWTDANGDGANSNLSGYKQFATKPIARLAVKTLDEAVLVLDHLAR</sequence>
<name>A0A2U2DK27_9HYPH</name>
<keyword evidence="3" id="KW-1185">Reference proteome</keyword>
<dbReference type="Proteomes" id="UP000245252">
    <property type="component" value="Unassembled WGS sequence"/>
</dbReference>
<proteinExistence type="predicted"/>
<dbReference type="AlphaFoldDB" id="A0A2U2DK27"/>
<organism evidence="2 3">
    <name type="scientific">Metarhizobium album</name>
    <dbReference type="NCBI Taxonomy" id="2182425"/>
    <lineage>
        <taxon>Bacteria</taxon>
        <taxon>Pseudomonadati</taxon>
        <taxon>Pseudomonadota</taxon>
        <taxon>Alphaproteobacteria</taxon>
        <taxon>Hyphomicrobiales</taxon>
        <taxon>Rhizobiaceae</taxon>
        <taxon>Metarhizobium</taxon>
    </lineage>
</organism>
<dbReference type="OrthoDB" id="529575at2"/>